<reference evidence="1" key="2">
    <citation type="submission" date="2021-04" db="EMBL/GenBank/DDBJ databases">
        <authorList>
            <person name="Gilroy R."/>
        </authorList>
    </citation>
    <scope>NUCLEOTIDE SEQUENCE</scope>
    <source>
        <strain evidence="1">ChiHjej12B11-16260</strain>
    </source>
</reference>
<name>A0A9D2AQ97_9BACT</name>
<evidence type="ECO:0000313" key="1">
    <source>
        <dbReference type="EMBL" id="HIX45938.1"/>
    </source>
</evidence>
<comment type="caution">
    <text evidence="1">The sequence shown here is derived from an EMBL/GenBank/DDBJ whole genome shotgun (WGS) entry which is preliminary data.</text>
</comment>
<reference evidence="1" key="1">
    <citation type="journal article" date="2021" name="PeerJ">
        <title>Extensive microbial diversity within the chicken gut microbiome revealed by metagenomics and culture.</title>
        <authorList>
            <person name="Gilroy R."/>
            <person name="Ravi A."/>
            <person name="Getino M."/>
            <person name="Pursley I."/>
            <person name="Horton D.L."/>
            <person name="Alikhan N.F."/>
            <person name="Baker D."/>
            <person name="Gharbi K."/>
            <person name="Hall N."/>
            <person name="Watson M."/>
            <person name="Adriaenssens E.M."/>
            <person name="Foster-Nyarko E."/>
            <person name="Jarju S."/>
            <person name="Secka A."/>
            <person name="Antonio M."/>
            <person name="Oren A."/>
            <person name="Chaudhuri R.R."/>
            <person name="La Ragione R."/>
            <person name="Hildebrand F."/>
            <person name="Pallen M.J."/>
        </authorList>
    </citation>
    <scope>NUCLEOTIDE SEQUENCE</scope>
    <source>
        <strain evidence="1">ChiHjej12B11-16260</strain>
    </source>
</reference>
<protein>
    <submittedName>
        <fullName evidence="1">Uncharacterized protein</fullName>
    </submittedName>
</protein>
<dbReference type="AlphaFoldDB" id="A0A9D2AQ97"/>
<sequence>IKGERKIDLTVGIGMVDYAYKPLATFDQHFGMEWGIARIADKVTIGVGFAVNNTYGGKYQDLVIGQYDYKYYRTTTGSMYSFITNKWSSINDQQQITRKGEGSADADIAREDVNALVTVSFHFTPIPKLDTYLKMGCGVGCMTYIIGNYRNEQGFKSENVNNHMEDKYTDITTRYYYNDLDHTQWSSFDPKVVPAIATYVGATYYLTNQWGIEAQFGLISANLNDDYPNSYSMFAIGATYKF</sequence>
<dbReference type="Proteomes" id="UP000824246">
    <property type="component" value="Unassembled WGS sequence"/>
</dbReference>
<proteinExistence type="predicted"/>
<organism evidence="1 2">
    <name type="scientific">Candidatus Barnesiella excrementipullorum</name>
    <dbReference type="NCBI Taxonomy" id="2838479"/>
    <lineage>
        <taxon>Bacteria</taxon>
        <taxon>Pseudomonadati</taxon>
        <taxon>Bacteroidota</taxon>
        <taxon>Bacteroidia</taxon>
        <taxon>Bacteroidales</taxon>
        <taxon>Barnesiellaceae</taxon>
        <taxon>Barnesiella</taxon>
    </lineage>
</organism>
<dbReference type="EMBL" id="DXFB01000179">
    <property type="protein sequence ID" value="HIX45938.1"/>
    <property type="molecule type" value="Genomic_DNA"/>
</dbReference>
<evidence type="ECO:0000313" key="2">
    <source>
        <dbReference type="Proteomes" id="UP000824246"/>
    </source>
</evidence>
<accession>A0A9D2AQ97</accession>
<gene>
    <name evidence="1" type="ORF">H9982_06930</name>
</gene>
<feature type="non-terminal residue" evidence="1">
    <location>
        <position position="1"/>
    </location>
</feature>